<gene>
    <name evidence="3" type="ORF">VV02_13015</name>
</gene>
<name>A0A0K1JJ02_9MICO</name>
<dbReference type="Gene3D" id="3.20.20.240">
    <property type="entry name" value="Methylmalonyl-CoA mutase"/>
    <property type="match status" value="1"/>
</dbReference>
<evidence type="ECO:0000313" key="3">
    <source>
        <dbReference type="EMBL" id="AKU16565.1"/>
    </source>
</evidence>
<dbReference type="OrthoDB" id="9762378at2"/>
<dbReference type="STRING" id="571913.VV02_13015"/>
<dbReference type="PANTHER" id="PTHR48101:SF4">
    <property type="entry name" value="METHYLMALONYL-COA MUTASE, MITOCHONDRIAL"/>
    <property type="match status" value="1"/>
</dbReference>
<feature type="domain" description="Methylmalonyl-CoA mutase alpha/beta chain catalytic" evidence="2">
    <location>
        <begin position="206"/>
        <end position="444"/>
    </location>
</feature>
<dbReference type="PATRIC" id="fig|571913.6.peg.2649"/>
<dbReference type="Proteomes" id="UP000066480">
    <property type="component" value="Chromosome"/>
</dbReference>
<organism evidence="3 4">
    <name type="scientific">Luteipulveratus mongoliensis</name>
    <dbReference type="NCBI Taxonomy" id="571913"/>
    <lineage>
        <taxon>Bacteria</taxon>
        <taxon>Bacillati</taxon>
        <taxon>Actinomycetota</taxon>
        <taxon>Actinomycetes</taxon>
        <taxon>Micrococcales</taxon>
        <taxon>Dermacoccaceae</taxon>
        <taxon>Luteipulveratus</taxon>
    </lineage>
</organism>
<reference evidence="3 4" key="1">
    <citation type="submission" date="2015-03" db="EMBL/GenBank/DDBJ databases">
        <title>Luteipulveratus halotolerans sp. nov., a novel actinobacterium (Dermacoccaceae) from Sarawak, Malaysia.</title>
        <authorList>
            <person name="Juboi H."/>
            <person name="Basik A."/>
            <person name="Shamsul S.S."/>
            <person name="Arnold P."/>
            <person name="Schmitt E.K."/>
            <person name="Sanglier J.-J."/>
            <person name="Yeo T."/>
        </authorList>
    </citation>
    <scope>NUCLEOTIDE SEQUENCE [LARGE SCALE GENOMIC DNA]</scope>
    <source>
        <strain evidence="3 4">MN07-A0370</strain>
    </source>
</reference>
<dbReference type="InterPro" id="IPR006099">
    <property type="entry name" value="MeMalonylCoA_mutase_a/b_cat"/>
</dbReference>
<keyword evidence="4" id="KW-1185">Reference proteome</keyword>
<dbReference type="EMBL" id="CP011112">
    <property type="protein sequence ID" value="AKU16565.1"/>
    <property type="molecule type" value="Genomic_DNA"/>
</dbReference>
<accession>A0A0K1JJ02</accession>
<dbReference type="Gene3D" id="3.40.50.280">
    <property type="entry name" value="Cobalamin-binding domain"/>
    <property type="match status" value="1"/>
</dbReference>
<dbReference type="SUPFAM" id="SSF51703">
    <property type="entry name" value="Cobalamin (vitamin B12)-dependent enzymes"/>
    <property type="match status" value="1"/>
</dbReference>
<dbReference type="GO" id="GO:0031419">
    <property type="term" value="F:cobalamin binding"/>
    <property type="evidence" value="ECO:0007669"/>
    <property type="project" value="UniProtKB-KW"/>
</dbReference>
<protein>
    <recommendedName>
        <fullName evidence="2">Methylmalonyl-CoA mutase alpha/beta chain catalytic domain-containing protein</fullName>
    </recommendedName>
</protein>
<evidence type="ECO:0000313" key="4">
    <source>
        <dbReference type="Proteomes" id="UP000066480"/>
    </source>
</evidence>
<dbReference type="Pfam" id="PF01642">
    <property type="entry name" value="MM_CoA_mutase"/>
    <property type="match status" value="1"/>
</dbReference>
<dbReference type="KEGG" id="lmoi:VV02_13015"/>
<dbReference type="AlphaFoldDB" id="A0A0K1JJ02"/>
<sequence>MIDLDDDAAGPQRSDEWQDAARAVLAKQRRAVEGDPRQLLDSATVDGVPVPALAEPLETHRAAPGAFPFVRGGNRPDGADRWDVRAWMSSRDAADGARVAEQELEGGSTSLWVVVGGDGTPVDAVPDLLGGVYLDLAPVVVEATGDVTPLSAARALSAVVESRDGAPHPRTNLGIDPFGRALRHGGAPDVADVGPGAELGGRLGIRSLIVDGTAAADLGAGDVAEVAFLVASGLECLRVLEEAGVGLRDALGQLEFRVSVTDEQFVTIAKLRAARLLWAAVTRECGAAPADGLMRQHAVTSRAMLTRYDPWTNLLRTTVAAFAAGVAGAESVTVLPFDTSVGRPVSLSRRMARNISTLLVDESHVAIAADPAGGSYAVERLTDDLAEAAWARVQQVEAVGGMRKALVDKTFQEIVEEDREARRVLVGSRRRPVTGVSEFPLAGETLLQREPWSTPQVSGWAADFERLRDESAPVPVVLATMGPVAEHTARASFATNLLTAGGVRCESAGATAGPADVVPLLAKSGTAAVVVLAGSDAQYASDGAAYIEALRQAGAEWVVLAGKPSPEMAPLVDDHIATGQDAIDVLQRLRARLEGGHS</sequence>
<comment type="subunit">
    <text evidence="1">Heterodimer of an alpha and a beta chain.</text>
</comment>
<evidence type="ECO:0000256" key="1">
    <source>
        <dbReference type="ARBA" id="ARBA00011870"/>
    </source>
</evidence>
<evidence type="ECO:0000259" key="2">
    <source>
        <dbReference type="Pfam" id="PF01642"/>
    </source>
</evidence>
<dbReference type="RefSeq" id="WP_052592003.1">
    <property type="nucleotide sequence ID" value="NZ_CP011112.1"/>
</dbReference>
<dbReference type="GO" id="GO:0004494">
    <property type="term" value="F:methylmalonyl-CoA mutase activity"/>
    <property type="evidence" value="ECO:0007669"/>
    <property type="project" value="UniProtKB-EC"/>
</dbReference>
<dbReference type="InterPro" id="IPR016176">
    <property type="entry name" value="Cbl-dep_enz_cat"/>
</dbReference>
<dbReference type="PANTHER" id="PTHR48101">
    <property type="entry name" value="METHYLMALONYL-COA MUTASE, MITOCHONDRIAL-RELATED"/>
    <property type="match status" value="1"/>
</dbReference>
<dbReference type="GO" id="GO:0019678">
    <property type="term" value="P:propionate metabolic process, methylmalonyl pathway"/>
    <property type="evidence" value="ECO:0007669"/>
    <property type="project" value="TreeGrafter"/>
</dbReference>
<dbReference type="GO" id="GO:0005737">
    <property type="term" value="C:cytoplasm"/>
    <property type="evidence" value="ECO:0007669"/>
    <property type="project" value="TreeGrafter"/>
</dbReference>
<proteinExistence type="predicted"/>